<evidence type="ECO:0000313" key="3">
    <source>
        <dbReference type="Proteomes" id="UP000046680"/>
    </source>
</evidence>
<feature type="region of interest" description="Disordered" evidence="1">
    <location>
        <begin position="1"/>
        <end position="26"/>
    </location>
</feature>
<evidence type="ECO:0000256" key="1">
    <source>
        <dbReference type="SAM" id="MobiDB-lite"/>
    </source>
</evidence>
<dbReference type="Proteomes" id="UP000046680">
    <property type="component" value="Unassembled WGS sequence"/>
</dbReference>
<accession>A0A654U3V0</accession>
<feature type="compositionally biased region" description="Polar residues" evidence="1">
    <location>
        <begin position="1"/>
        <end position="19"/>
    </location>
</feature>
<sequence>MSTSANRTISRSVLGTSMPTADLPGIGASMRTLSVATA</sequence>
<protein>
    <submittedName>
        <fullName evidence="2">Uncharacterized protein</fullName>
    </submittedName>
</protein>
<evidence type="ECO:0000313" key="2">
    <source>
        <dbReference type="EMBL" id="CFR92800.1"/>
    </source>
</evidence>
<organism evidence="2 3">
    <name type="scientific">Mycobacterium tuberculosis</name>
    <dbReference type="NCBI Taxonomy" id="1773"/>
    <lineage>
        <taxon>Bacteria</taxon>
        <taxon>Bacillati</taxon>
        <taxon>Actinomycetota</taxon>
        <taxon>Actinomycetes</taxon>
        <taxon>Mycobacteriales</taxon>
        <taxon>Mycobacteriaceae</taxon>
        <taxon>Mycobacterium</taxon>
        <taxon>Mycobacterium tuberculosis complex</taxon>
    </lineage>
</organism>
<dbReference type="AlphaFoldDB" id="A0A654U3V0"/>
<reference evidence="2 3" key="1">
    <citation type="submission" date="2015-03" db="EMBL/GenBank/DDBJ databases">
        <authorList>
            <consortium name="Pathogen Informatics"/>
        </authorList>
    </citation>
    <scope>NUCLEOTIDE SEQUENCE [LARGE SCALE GENOMIC DNA]</scope>
    <source>
        <strain evidence="2 3">C09601061</strain>
    </source>
</reference>
<name>A0A654U3V0_MYCTX</name>
<proteinExistence type="predicted"/>
<gene>
    <name evidence="2" type="ORF">ERS007657_03023</name>
</gene>
<dbReference type="EMBL" id="CGCX01001326">
    <property type="protein sequence ID" value="CFR92800.1"/>
    <property type="molecule type" value="Genomic_DNA"/>
</dbReference>